<dbReference type="AlphaFoldDB" id="A0A3Q0J127"/>
<evidence type="ECO:0000313" key="3">
    <source>
        <dbReference type="RefSeq" id="XP_026682187.1"/>
    </source>
</evidence>
<dbReference type="GeneID" id="108252863"/>
<protein>
    <submittedName>
        <fullName evidence="3">Uncharacterized protein LOC108252863</fullName>
    </submittedName>
</protein>
<feature type="compositionally biased region" description="Polar residues" evidence="1">
    <location>
        <begin position="70"/>
        <end position="82"/>
    </location>
</feature>
<accession>A0A3Q0J127</accession>
<dbReference type="Proteomes" id="UP000079169">
    <property type="component" value="Unplaced"/>
</dbReference>
<name>A0A3Q0J127_DIACI</name>
<proteinExistence type="predicted"/>
<reference evidence="3" key="1">
    <citation type="submission" date="2025-08" db="UniProtKB">
        <authorList>
            <consortium name="RefSeq"/>
        </authorList>
    </citation>
    <scope>IDENTIFICATION</scope>
</reference>
<evidence type="ECO:0000256" key="1">
    <source>
        <dbReference type="SAM" id="MobiDB-lite"/>
    </source>
</evidence>
<gene>
    <name evidence="3" type="primary">LOC108252863</name>
</gene>
<feature type="compositionally biased region" description="Low complexity" evidence="1">
    <location>
        <begin position="130"/>
        <end position="150"/>
    </location>
</feature>
<feature type="region of interest" description="Disordered" evidence="1">
    <location>
        <begin position="13"/>
        <end position="178"/>
    </location>
</feature>
<dbReference type="RefSeq" id="XP_026682187.1">
    <property type="nucleotide sequence ID" value="XM_026826386.1"/>
</dbReference>
<feature type="compositionally biased region" description="Acidic residues" evidence="1">
    <location>
        <begin position="51"/>
        <end position="61"/>
    </location>
</feature>
<feature type="compositionally biased region" description="Polar residues" evidence="1">
    <location>
        <begin position="21"/>
        <end position="31"/>
    </location>
</feature>
<dbReference type="PaxDb" id="121845-A0A3Q0J127"/>
<keyword evidence="2" id="KW-1185">Reference proteome</keyword>
<evidence type="ECO:0000313" key="2">
    <source>
        <dbReference type="Proteomes" id="UP000079169"/>
    </source>
</evidence>
<sequence length="300" mass="32360">MFMFSVSNTFSIPDYDAIDNRSLSPLFSPSGSAERGDSDSDEQERIRGVSSEEDFAEDELSGGEHGSTGQGAPSSLLGSTGNDLARDLGGVLDDQDASDRSKFLASRHKHLSLPQSRDKNRSRHHGGHARTSGSRTSGRSNRSTNTTSSSQCGGPASLDRRRNGGGSVGSDRTWRNAKPPEAYHEGLLVDALLQLYPNMGQPAPPSSQHRPPYVVPVPASRSCAPYQSVPVISTAYPSQRHPQDSSNGGCQTHKGIFLISFWPIELLGGFRVLPLQPPTAMFMLKQLRAEFHASTKKVGE</sequence>
<dbReference type="KEGG" id="dci:108252863"/>
<feature type="compositionally biased region" description="Basic and acidic residues" evidence="1">
    <location>
        <begin position="34"/>
        <end position="47"/>
    </location>
</feature>
<organism evidence="2 3">
    <name type="scientific">Diaphorina citri</name>
    <name type="common">Asian citrus psyllid</name>
    <dbReference type="NCBI Taxonomy" id="121845"/>
    <lineage>
        <taxon>Eukaryota</taxon>
        <taxon>Metazoa</taxon>
        <taxon>Ecdysozoa</taxon>
        <taxon>Arthropoda</taxon>
        <taxon>Hexapoda</taxon>
        <taxon>Insecta</taxon>
        <taxon>Pterygota</taxon>
        <taxon>Neoptera</taxon>
        <taxon>Paraneoptera</taxon>
        <taxon>Hemiptera</taxon>
        <taxon>Sternorrhyncha</taxon>
        <taxon>Psylloidea</taxon>
        <taxon>Psyllidae</taxon>
        <taxon>Diaphorininae</taxon>
        <taxon>Diaphorina</taxon>
    </lineage>
</organism>